<keyword evidence="1" id="KW-1133">Transmembrane helix</keyword>
<feature type="transmembrane region" description="Helical" evidence="1">
    <location>
        <begin position="72"/>
        <end position="93"/>
    </location>
</feature>
<name>A0AAV4IVK9_9GAST</name>
<dbReference type="EMBL" id="BMAT01002802">
    <property type="protein sequence ID" value="GFS14479.1"/>
    <property type="molecule type" value="Genomic_DNA"/>
</dbReference>
<organism evidence="2 3">
    <name type="scientific">Elysia marginata</name>
    <dbReference type="NCBI Taxonomy" id="1093978"/>
    <lineage>
        <taxon>Eukaryota</taxon>
        <taxon>Metazoa</taxon>
        <taxon>Spiralia</taxon>
        <taxon>Lophotrochozoa</taxon>
        <taxon>Mollusca</taxon>
        <taxon>Gastropoda</taxon>
        <taxon>Heterobranchia</taxon>
        <taxon>Euthyneura</taxon>
        <taxon>Panpulmonata</taxon>
        <taxon>Sacoglossa</taxon>
        <taxon>Placobranchoidea</taxon>
        <taxon>Plakobranchidae</taxon>
        <taxon>Elysia</taxon>
    </lineage>
</organism>
<keyword evidence="1" id="KW-0812">Transmembrane</keyword>
<proteinExistence type="predicted"/>
<gene>
    <name evidence="2" type="ORF">ElyMa_001424900</name>
</gene>
<accession>A0AAV4IVK9</accession>
<keyword evidence="1" id="KW-0472">Membrane</keyword>
<comment type="caution">
    <text evidence="2">The sequence shown here is derived from an EMBL/GenBank/DDBJ whole genome shotgun (WGS) entry which is preliminary data.</text>
</comment>
<evidence type="ECO:0000256" key="1">
    <source>
        <dbReference type="SAM" id="Phobius"/>
    </source>
</evidence>
<reference evidence="2 3" key="1">
    <citation type="journal article" date="2021" name="Elife">
        <title>Chloroplast acquisition without the gene transfer in kleptoplastic sea slugs, Plakobranchus ocellatus.</title>
        <authorList>
            <person name="Maeda T."/>
            <person name="Takahashi S."/>
            <person name="Yoshida T."/>
            <person name="Shimamura S."/>
            <person name="Takaki Y."/>
            <person name="Nagai Y."/>
            <person name="Toyoda A."/>
            <person name="Suzuki Y."/>
            <person name="Arimoto A."/>
            <person name="Ishii H."/>
            <person name="Satoh N."/>
            <person name="Nishiyama T."/>
            <person name="Hasebe M."/>
            <person name="Maruyama T."/>
            <person name="Minagawa J."/>
            <person name="Obokata J."/>
            <person name="Shigenobu S."/>
        </authorList>
    </citation>
    <scope>NUCLEOTIDE SEQUENCE [LARGE SCALE GENOMIC DNA]</scope>
</reference>
<protein>
    <recommendedName>
        <fullName evidence="4">Potassium channel voltage dependent KCNQ C-terminal domain-containing protein</fullName>
    </recommendedName>
</protein>
<evidence type="ECO:0008006" key="4">
    <source>
        <dbReference type="Google" id="ProtNLM"/>
    </source>
</evidence>
<evidence type="ECO:0000313" key="2">
    <source>
        <dbReference type="EMBL" id="GFS14479.1"/>
    </source>
</evidence>
<keyword evidence="3" id="KW-1185">Reference proteome</keyword>
<dbReference type="Proteomes" id="UP000762676">
    <property type="component" value="Unassembled WGS sequence"/>
</dbReference>
<dbReference type="AlphaFoldDB" id="A0AAV4IVK9"/>
<sequence length="241" mass="26385">MSPARPHSQAGDNHHVRADCQTFLVLTLRGTHAGTGGDRAGLRPCNITIHGTNGVVEDVPRSPRDSEGALKFVVAVLLVYSLLGTVGTMVLRFRTSATKAHRDESIEEAEKYLKHRDKISADYYKARLLKETKKVLNHIKALEGQRNDVTPLAPCLPNESERRTQVFLLSSESPSSRGSSTFTSNEQQGLCELNSSAEESSLLEETENLQQPSPPVHVHLDSVCLDLDLVAQQNGLLVPVT</sequence>
<evidence type="ECO:0000313" key="3">
    <source>
        <dbReference type="Proteomes" id="UP000762676"/>
    </source>
</evidence>